<dbReference type="RefSeq" id="XP_004035649.1">
    <property type="nucleotide sequence ID" value="XM_004035601.1"/>
</dbReference>
<dbReference type="GO" id="GO:0035091">
    <property type="term" value="F:phosphatidylinositol binding"/>
    <property type="evidence" value="ECO:0007669"/>
    <property type="project" value="InterPro"/>
</dbReference>
<feature type="domain" description="PX" evidence="2">
    <location>
        <begin position="21"/>
        <end position="131"/>
    </location>
</feature>
<feature type="transmembrane region" description="Helical" evidence="1">
    <location>
        <begin position="436"/>
        <end position="460"/>
    </location>
</feature>
<dbReference type="GeneID" id="14908317"/>
<dbReference type="SUPFAM" id="SSF50978">
    <property type="entry name" value="WD40 repeat-like"/>
    <property type="match status" value="1"/>
</dbReference>
<dbReference type="AlphaFoldDB" id="G0QRJ5"/>
<dbReference type="InterPro" id="IPR001683">
    <property type="entry name" value="PX_dom"/>
</dbReference>
<dbReference type="PANTHER" id="PTHR22775:SF3">
    <property type="entry name" value="SORTING NEXIN-13"/>
    <property type="match status" value="1"/>
</dbReference>
<keyword evidence="3" id="KW-0808">Transferase</keyword>
<dbReference type="Pfam" id="PF00787">
    <property type="entry name" value="PX"/>
    <property type="match status" value="1"/>
</dbReference>
<dbReference type="OrthoDB" id="41200at2759"/>
<dbReference type="InterPro" id="IPR015943">
    <property type="entry name" value="WD40/YVTN_repeat-like_dom_sf"/>
</dbReference>
<proteinExistence type="predicted"/>
<dbReference type="InParanoid" id="G0QRJ5"/>
<reference evidence="3 4" key="1">
    <citation type="submission" date="2011-07" db="EMBL/GenBank/DDBJ databases">
        <authorList>
            <person name="Coyne R."/>
            <person name="Brami D."/>
            <person name="Johnson J."/>
            <person name="Hostetler J."/>
            <person name="Hannick L."/>
            <person name="Clark T."/>
            <person name="Cassidy-Hanley D."/>
            <person name="Inman J."/>
        </authorList>
    </citation>
    <scope>NUCLEOTIDE SEQUENCE [LARGE SCALE GENOMIC DNA]</scope>
    <source>
        <strain evidence="3 4">G5</strain>
    </source>
</reference>
<gene>
    <name evidence="3" type="ORF">IMG5_094260</name>
</gene>
<sequence length="466" mass="55165">MENIENFVQNFNVIKKLQIKKNKKKQKIEVTQIDERENGVVYYKMECELKDNNKTWQLQKRFAEFEELHLKLTKQTLNLPYLPPKSLFKLQQSDLKKRKTDLQKYLRALILRPDIRSNETFTYFVQLDKYTTVQKPLSYKQLGQINNLPMNVQDIHYEDNQGVILVSIGENNLKQKITGFLNNFFGNISQKSQEVQGKVICFKSKNPYVFDFQKQWEIDLFSCPQVMAYDEKLSILAVGLYNGDIQCYRVQVEKGYQGYEDYCIIKRHTEEITGIHIDFSNAQVYSISKDKSLVITNISNSDQQFRVDEKMLENQLTALCLDSINERIFLGDSVGNIFVYSSIHPYQHIISFKSEYYSTISSIYISKQKNYILFGFKNGYIRVYELKKKGSVLKNQNYYLYKLIKIRILLLILYLLSKDLNKQIVFTFLQNIEKYILIVSIIYQYQVLLIINQFIVLMLIKNYQIK</sequence>
<dbReference type="eggNOG" id="ENOG502R2GK">
    <property type="taxonomic scope" value="Eukaryota"/>
</dbReference>
<dbReference type="EMBL" id="GL983770">
    <property type="protein sequence ID" value="EGR32163.1"/>
    <property type="molecule type" value="Genomic_DNA"/>
</dbReference>
<dbReference type="CDD" id="cd06093">
    <property type="entry name" value="PX_domain"/>
    <property type="match status" value="1"/>
</dbReference>
<accession>G0QRJ5</accession>
<name>G0QRJ5_ICHMU</name>
<dbReference type="Proteomes" id="UP000008983">
    <property type="component" value="Unassembled WGS sequence"/>
</dbReference>
<dbReference type="Gene3D" id="3.30.1520.10">
    <property type="entry name" value="Phox-like domain"/>
    <property type="match status" value="1"/>
</dbReference>
<evidence type="ECO:0000313" key="4">
    <source>
        <dbReference type="Proteomes" id="UP000008983"/>
    </source>
</evidence>
<dbReference type="PROSITE" id="PS50195">
    <property type="entry name" value="PX"/>
    <property type="match status" value="1"/>
</dbReference>
<dbReference type="SUPFAM" id="SSF64268">
    <property type="entry name" value="PX domain"/>
    <property type="match status" value="1"/>
</dbReference>
<dbReference type="STRING" id="857967.G0QRJ5"/>
<dbReference type="EC" id="2.7.1.154" evidence="3"/>
<organism evidence="3 4">
    <name type="scientific">Ichthyophthirius multifiliis</name>
    <name type="common">White spot disease agent</name>
    <name type="synonym">Ich</name>
    <dbReference type="NCBI Taxonomy" id="5932"/>
    <lineage>
        <taxon>Eukaryota</taxon>
        <taxon>Sar</taxon>
        <taxon>Alveolata</taxon>
        <taxon>Ciliophora</taxon>
        <taxon>Intramacronucleata</taxon>
        <taxon>Oligohymenophorea</taxon>
        <taxon>Hymenostomatida</taxon>
        <taxon>Ophryoglenina</taxon>
        <taxon>Ichthyophthirius</taxon>
    </lineage>
</organism>
<protein>
    <submittedName>
        <fullName evidence="3">PX domain protein</fullName>
        <ecNumber evidence="3">2.7.1.154</ecNumber>
    </submittedName>
</protein>
<dbReference type="OMA" id="HIVCLRI"/>
<keyword evidence="1" id="KW-0812">Transmembrane</keyword>
<dbReference type="Gene3D" id="2.130.10.10">
    <property type="entry name" value="YVTN repeat-like/Quinoprotein amine dehydrogenase"/>
    <property type="match status" value="2"/>
</dbReference>
<keyword evidence="1" id="KW-1133">Transmembrane helix</keyword>
<dbReference type="InterPro" id="IPR036322">
    <property type="entry name" value="WD40_repeat_dom_sf"/>
</dbReference>
<dbReference type="InterPro" id="IPR036871">
    <property type="entry name" value="PX_dom_sf"/>
</dbReference>
<keyword evidence="4" id="KW-1185">Reference proteome</keyword>
<dbReference type="SMART" id="SM00312">
    <property type="entry name" value="PX"/>
    <property type="match status" value="1"/>
</dbReference>
<keyword evidence="1" id="KW-0472">Membrane</keyword>
<evidence type="ECO:0000256" key="1">
    <source>
        <dbReference type="SAM" id="Phobius"/>
    </source>
</evidence>
<dbReference type="GO" id="GO:0035005">
    <property type="term" value="F:1-phosphatidylinositol-4-phosphate 3-kinase activity"/>
    <property type="evidence" value="ECO:0007669"/>
    <property type="project" value="UniProtKB-EC"/>
</dbReference>
<dbReference type="PANTHER" id="PTHR22775">
    <property type="entry name" value="SORTING NEXIN"/>
    <property type="match status" value="1"/>
</dbReference>
<evidence type="ECO:0000313" key="3">
    <source>
        <dbReference type="EMBL" id="EGR32163.1"/>
    </source>
</evidence>
<evidence type="ECO:0000259" key="2">
    <source>
        <dbReference type="PROSITE" id="PS50195"/>
    </source>
</evidence>